<dbReference type="GO" id="GO:0000160">
    <property type="term" value="P:phosphorelay signal transduction system"/>
    <property type="evidence" value="ECO:0007669"/>
    <property type="project" value="InterPro"/>
</dbReference>
<accession>E1K1L2</accession>
<evidence type="ECO:0000313" key="3">
    <source>
        <dbReference type="EMBL" id="EFL49506.1"/>
    </source>
</evidence>
<reference evidence="3 4" key="1">
    <citation type="submission" date="2010-08" db="EMBL/GenBank/DDBJ databases">
        <title>The draft genome of Desulfovibrio fructosovorans JJ.</title>
        <authorList>
            <consortium name="US DOE Joint Genome Institute (JGI-PGF)"/>
            <person name="Lucas S."/>
            <person name="Copeland A."/>
            <person name="Lapidus A."/>
            <person name="Cheng J.-F."/>
            <person name="Bruce D."/>
            <person name="Goodwin L."/>
            <person name="Pitluck S."/>
            <person name="Land M.L."/>
            <person name="Hauser L."/>
            <person name="Chang Y.-J."/>
            <person name="Jeffries C."/>
            <person name="Wall J.D."/>
            <person name="Stahl D.A."/>
            <person name="Arkin A.P."/>
            <person name="Dehal P."/>
            <person name="Stolyar S.M."/>
            <person name="Hazen T.C."/>
            <person name="Woyke T.J."/>
        </authorList>
    </citation>
    <scope>NUCLEOTIDE SEQUENCE [LARGE SCALE GENOMIC DNA]</scope>
    <source>
        <strain evidence="3 4">JJ</strain>
    </source>
</reference>
<dbReference type="Gene3D" id="1.20.120.160">
    <property type="entry name" value="HPT domain"/>
    <property type="match status" value="1"/>
</dbReference>
<evidence type="ECO:0000313" key="4">
    <source>
        <dbReference type="Proteomes" id="UP000006250"/>
    </source>
</evidence>
<keyword evidence="4" id="KW-1185">Reference proteome</keyword>
<comment type="caution">
    <text evidence="3">The sequence shown here is derived from an EMBL/GenBank/DDBJ whole genome shotgun (WGS) entry which is preliminary data.</text>
</comment>
<sequence length="122" mass="13132">MTAASADIPPHTVAVSAELRPIFDRFLAIQREHTVDLERALAARDSEDLSRLAHTIRGSTATFQLPEAADMALALEEAVANADFAAAGRLIAALARYFHETDIVFVDARNMAATVASKKKSP</sequence>
<feature type="modified residue" description="Phosphohistidine" evidence="1">
    <location>
        <position position="54"/>
    </location>
</feature>
<dbReference type="GO" id="GO:0004672">
    <property type="term" value="F:protein kinase activity"/>
    <property type="evidence" value="ECO:0007669"/>
    <property type="project" value="UniProtKB-ARBA"/>
</dbReference>
<dbReference type="OrthoDB" id="5459699at2"/>
<dbReference type="SUPFAM" id="SSF47226">
    <property type="entry name" value="Histidine-containing phosphotransfer domain, HPT domain"/>
    <property type="match status" value="1"/>
</dbReference>
<evidence type="ECO:0000256" key="1">
    <source>
        <dbReference type="PROSITE-ProRule" id="PRU00110"/>
    </source>
</evidence>
<dbReference type="eggNOG" id="ENOG5031868">
    <property type="taxonomic scope" value="Bacteria"/>
</dbReference>
<gene>
    <name evidence="3" type="ORF">DesfrDRAFT_3762</name>
</gene>
<organism evidence="3 4">
    <name type="scientific">Solidesulfovibrio fructosivorans JJ]</name>
    <dbReference type="NCBI Taxonomy" id="596151"/>
    <lineage>
        <taxon>Bacteria</taxon>
        <taxon>Pseudomonadati</taxon>
        <taxon>Thermodesulfobacteriota</taxon>
        <taxon>Desulfovibrionia</taxon>
        <taxon>Desulfovibrionales</taxon>
        <taxon>Desulfovibrionaceae</taxon>
        <taxon>Solidesulfovibrio</taxon>
    </lineage>
</organism>
<dbReference type="RefSeq" id="WP_005996519.1">
    <property type="nucleotide sequence ID" value="NZ_AECZ01000041.1"/>
</dbReference>
<dbReference type="PROSITE" id="PS50894">
    <property type="entry name" value="HPT"/>
    <property type="match status" value="1"/>
</dbReference>
<dbReference type="STRING" id="596151.DesfrDRAFT_3762"/>
<protein>
    <submittedName>
        <fullName evidence="3">Hpt protein</fullName>
    </submittedName>
</protein>
<dbReference type="InterPro" id="IPR036641">
    <property type="entry name" value="HPT_dom_sf"/>
</dbReference>
<dbReference type="Proteomes" id="UP000006250">
    <property type="component" value="Unassembled WGS sequence"/>
</dbReference>
<dbReference type="Pfam" id="PF01627">
    <property type="entry name" value="Hpt"/>
    <property type="match status" value="1"/>
</dbReference>
<dbReference type="EMBL" id="AECZ01000041">
    <property type="protein sequence ID" value="EFL49506.1"/>
    <property type="molecule type" value="Genomic_DNA"/>
</dbReference>
<proteinExistence type="predicted"/>
<dbReference type="InterPro" id="IPR008207">
    <property type="entry name" value="Sig_transdc_His_kin_Hpt_dom"/>
</dbReference>
<dbReference type="AlphaFoldDB" id="E1K1L2"/>
<keyword evidence="1" id="KW-0597">Phosphoprotein</keyword>
<name>E1K1L2_SOLFR</name>
<evidence type="ECO:0000259" key="2">
    <source>
        <dbReference type="PROSITE" id="PS50894"/>
    </source>
</evidence>
<feature type="domain" description="HPt" evidence="2">
    <location>
        <begin position="15"/>
        <end position="118"/>
    </location>
</feature>